<evidence type="ECO:0000313" key="1">
    <source>
        <dbReference type="EMBL" id="QJA73320.1"/>
    </source>
</evidence>
<dbReference type="PIRSF" id="PIRSF000390">
    <property type="entry name" value="PLP_StrS"/>
    <property type="match status" value="1"/>
</dbReference>
<dbReference type="GO" id="GO:0030170">
    <property type="term" value="F:pyridoxal phosphate binding"/>
    <property type="evidence" value="ECO:0007669"/>
    <property type="project" value="TreeGrafter"/>
</dbReference>
<dbReference type="GO" id="GO:0000271">
    <property type="term" value="P:polysaccharide biosynthetic process"/>
    <property type="evidence" value="ECO:0007669"/>
    <property type="project" value="TreeGrafter"/>
</dbReference>
<dbReference type="Gene3D" id="3.90.1150.10">
    <property type="entry name" value="Aspartate Aminotransferase, domain 1"/>
    <property type="match status" value="1"/>
</dbReference>
<gene>
    <name evidence="1" type="ORF">MM415A02412_0008</name>
</gene>
<name>A0A6M3JTP6_9ZZZZ</name>
<dbReference type="InterPro" id="IPR015421">
    <property type="entry name" value="PyrdxlP-dep_Trfase_major"/>
</dbReference>
<keyword evidence="1" id="KW-0032">Aminotransferase</keyword>
<accession>A0A6M3JTP6</accession>
<dbReference type="InterPro" id="IPR015422">
    <property type="entry name" value="PyrdxlP-dep_Trfase_small"/>
</dbReference>
<dbReference type="InterPro" id="IPR000653">
    <property type="entry name" value="DegT/StrS_aminotransferase"/>
</dbReference>
<keyword evidence="1" id="KW-0808">Transferase</keyword>
<dbReference type="InterPro" id="IPR015424">
    <property type="entry name" value="PyrdxlP-dep_Trfase"/>
</dbReference>
<protein>
    <submittedName>
        <fullName evidence="1">Putative DegT/DnrJ/EryC1/StrS aminotransferase family protein</fullName>
    </submittedName>
</protein>
<proteinExistence type="predicted"/>
<dbReference type="SUPFAM" id="SSF53383">
    <property type="entry name" value="PLP-dependent transferases"/>
    <property type="match status" value="1"/>
</dbReference>
<dbReference type="PANTHER" id="PTHR30244">
    <property type="entry name" value="TRANSAMINASE"/>
    <property type="match status" value="1"/>
</dbReference>
<dbReference type="PANTHER" id="PTHR30244:SF34">
    <property type="entry name" value="DTDP-4-AMINO-4,6-DIDEOXYGALACTOSE TRANSAMINASE"/>
    <property type="match status" value="1"/>
</dbReference>
<dbReference type="Pfam" id="PF01041">
    <property type="entry name" value="DegT_DnrJ_EryC1"/>
    <property type="match status" value="1"/>
</dbReference>
<organism evidence="1">
    <name type="scientific">viral metagenome</name>
    <dbReference type="NCBI Taxonomy" id="1070528"/>
    <lineage>
        <taxon>unclassified sequences</taxon>
        <taxon>metagenomes</taxon>
        <taxon>organismal metagenomes</taxon>
    </lineage>
</organism>
<reference evidence="1" key="1">
    <citation type="submission" date="2020-03" db="EMBL/GenBank/DDBJ databases">
        <title>The deep terrestrial virosphere.</title>
        <authorList>
            <person name="Holmfeldt K."/>
            <person name="Nilsson E."/>
            <person name="Simone D."/>
            <person name="Lopez-Fernandez M."/>
            <person name="Wu X."/>
            <person name="de Brujin I."/>
            <person name="Lundin D."/>
            <person name="Andersson A."/>
            <person name="Bertilsson S."/>
            <person name="Dopson M."/>
        </authorList>
    </citation>
    <scope>NUCLEOTIDE SEQUENCE</scope>
    <source>
        <strain evidence="1">MM415A02412</strain>
    </source>
</reference>
<dbReference type="EMBL" id="MT142018">
    <property type="protein sequence ID" value="QJA73320.1"/>
    <property type="molecule type" value="Genomic_DNA"/>
</dbReference>
<dbReference type="AlphaFoldDB" id="A0A6M3JTP6"/>
<sequence>MIKISPETITKKNIDNLREWLADYPRLTQYTEVQNFETHFADWLKTKNAVFVNSGSSAILLALSALREVRPLKKVIVPAVSWATDVSSLLHLGIEPIFCDSSIDDLNMDIGKLEQLFVDHQPDAIISISVMGLAPNMREITRLCDKYCTTLIEDCCEGIGTQINGQKLGTFGAISVFSMYYSHQASSIEGGIVVTNDDNMADIVRSMREHGWLRTCSLKYQQSKPLIYGKSMDAIGGLFTFYHPGFNMRNTDLNAFLATEQLSGIDAVIRQRDSHLRLYMKHIKAKGLWVPTISDDSEIVSALGYPMLVKNRDMLYAHLKAEGIESRPLIAGNITRQPFLISKCRHVDLPVADIIHDNGIYLPLHQDMTDSDVLHVVETVLEVAEKL</sequence>
<dbReference type="Gene3D" id="3.40.640.10">
    <property type="entry name" value="Type I PLP-dependent aspartate aminotransferase-like (Major domain)"/>
    <property type="match status" value="1"/>
</dbReference>
<dbReference type="GO" id="GO:0008483">
    <property type="term" value="F:transaminase activity"/>
    <property type="evidence" value="ECO:0007669"/>
    <property type="project" value="UniProtKB-KW"/>
</dbReference>